<gene>
    <name evidence="15" type="ORF">ENP47_02935</name>
</gene>
<evidence type="ECO:0000256" key="14">
    <source>
        <dbReference type="RuleBase" id="RU000683"/>
    </source>
</evidence>
<evidence type="ECO:0000313" key="15">
    <source>
        <dbReference type="EMBL" id="HEF64550.1"/>
    </source>
</evidence>
<keyword evidence="8 14" id="KW-0058">Aromatic hydrocarbons catabolism</keyword>
<evidence type="ECO:0000256" key="3">
    <source>
        <dbReference type="ARBA" id="ARBA00008784"/>
    </source>
</evidence>
<dbReference type="GO" id="GO:0008198">
    <property type="term" value="F:ferrous iron binding"/>
    <property type="evidence" value="ECO:0007669"/>
    <property type="project" value="InterPro"/>
</dbReference>
<dbReference type="InterPro" id="IPR029068">
    <property type="entry name" value="Glyas_Bleomycin-R_OHBP_Dase"/>
</dbReference>
<dbReference type="InterPro" id="IPR037523">
    <property type="entry name" value="VOC_core"/>
</dbReference>
<comment type="caution">
    <text evidence="15">The sequence shown here is derived from an EMBL/GenBank/DDBJ whole genome shotgun (WGS) entry which is preliminary data.</text>
</comment>
<evidence type="ECO:0000256" key="8">
    <source>
        <dbReference type="ARBA" id="ARBA00022797"/>
    </source>
</evidence>
<organism evidence="15">
    <name type="scientific">Thermomicrobium roseum</name>
    <dbReference type="NCBI Taxonomy" id="500"/>
    <lineage>
        <taxon>Bacteria</taxon>
        <taxon>Pseudomonadati</taxon>
        <taxon>Thermomicrobiota</taxon>
        <taxon>Thermomicrobia</taxon>
        <taxon>Thermomicrobiales</taxon>
        <taxon>Thermomicrobiaceae</taxon>
        <taxon>Thermomicrobium</taxon>
    </lineage>
</organism>
<evidence type="ECO:0000256" key="10">
    <source>
        <dbReference type="ARBA" id="ARBA00023002"/>
    </source>
</evidence>
<dbReference type="SUPFAM" id="SSF54593">
    <property type="entry name" value="Glyoxalase/Bleomycin resistance protein/Dihydroxybiphenyl dioxygenase"/>
    <property type="match status" value="1"/>
</dbReference>
<dbReference type="Pfam" id="PF00903">
    <property type="entry name" value="Glyoxalase"/>
    <property type="match status" value="2"/>
</dbReference>
<evidence type="ECO:0000256" key="4">
    <source>
        <dbReference type="ARBA" id="ARBA00013117"/>
    </source>
</evidence>
<evidence type="ECO:0000256" key="13">
    <source>
        <dbReference type="ARBA" id="ARBA00031146"/>
    </source>
</evidence>
<comment type="catalytic activity">
    <reaction evidence="1">
        <text>catechol + O2 = (2Z,4E)-2-hydroxy-6-oxohexa-2,4-dienoate + H(+)</text>
        <dbReference type="Rhea" id="RHEA:17337"/>
        <dbReference type="ChEBI" id="CHEBI:15378"/>
        <dbReference type="ChEBI" id="CHEBI:15379"/>
        <dbReference type="ChEBI" id="CHEBI:18135"/>
        <dbReference type="ChEBI" id="CHEBI:71198"/>
        <dbReference type="EC" id="1.13.11.2"/>
    </reaction>
</comment>
<dbReference type="PANTHER" id="PTHR21366">
    <property type="entry name" value="GLYOXALASE FAMILY PROTEIN"/>
    <property type="match status" value="1"/>
</dbReference>
<evidence type="ECO:0000256" key="11">
    <source>
        <dbReference type="ARBA" id="ARBA00023004"/>
    </source>
</evidence>
<proteinExistence type="inferred from homology"/>
<evidence type="ECO:0000256" key="2">
    <source>
        <dbReference type="ARBA" id="ARBA00001954"/>
    </source>
</evidence>
<comment type="similarity">
    <text evidence="3 14">Belongs to the extradiol ring-cleavage dioxygenase family.</text>
</comment>
<accession>A0A7C1XMJ5</accession>
<reference evidence="15" key="1">
    <citation type="journal article" date="2020" name="mSystems">
        <title>Genome- and Community-Level Interaction Insights into Carbon Utilization and Element Cycling Functions of Hydrothermarchaeota in Hydrothermal Sediment.</title>
        <authorList>
            <person name="Zhou Z."/>
            <person name="Liu Y."/>
            <person name="Xu W."/>
            <person name="Pan J."/>
            <person name="Luo Z.H."/>
            <person name="Li M."/>
        </authorList>
    </citation>
    <scope>NUCLEOTIDE SEQUENCE [LARGE SCALE GENOMIC DNA]</scope>
    <source>
        <strain evidence="15">SpSt-222</strain>
    </source>
</reference>
<sequence>MSTNGYPEPIFDVAQLAHVEIYTPDMDGTLWFFKELIGLEETERHGDSVYLRAYEDWYHHTLKVTKREKPGLGHVAWRTTSPQALERRVKAIEEAGLGDGWIEGDRGHGRAYRFHTPDGHPMELLWDVEYYKTPAEAKTKLLNRPQRRPLRGVPVRRIDHVNLLASDVTQNKQFLMDVLGFRLRENIILNNGREAGAWLSVSPLVHEIAFMMDQAGGKGRLHHVCYWYGYVQHLSDIADIFSEVGIKIEAGPGKHGISQAYFMYVIEPGGNRVELFGDAGYLIFDPAWQPITWREEELDKGIIWFGSPLPAEFFLYGTPPIEVAEPARADD</sequence>
<dbReference type="CDD" id="cd09013">
    <property type="entry name" value="BphC-JF8_N_like"/>
    <property type="match status" value="1"/>
</dbReference>
<keyword evidence="9 14" id="KW-0223">Dioxygenase</keyword>
<evidence type="ECO:0000256" key="12">
    <source>
        <dbReference type="ARBA" id="ARBA00030369"/>
    </source>
</evidence>
<protein>
    <recommendedName>
        <fullName evidence="5">Metapyrocatechase</fullName>
        <ecNumber evidence="4">1.13.11.2</ecNumber>
    </recommendedName>
    <alternativeName>
        <fullName evidence="13">CatO2ase</fullName>
    </alternativeName>
    <alternativeName>
        <fullName evidence="12">Catechol 2,3-dioxygenase</fullName>
    </alternativeName>
</protein>
<dbReference type="Gene3D" id="3.10.180.10">
    <property type="entry name" value="2,3-Dihydroxybiphenyl 1,2-Dioxygenase, domain 1"/>
    <property type="match status" value="2"/>
</dbReference>
<dbReference type="EMBL" id="DSJL01000007">
    <property type="protein sequence ID" value="HEF64550.1"/>
    <property type="molecule type" value="Genomic_DNA"/>
</dbReference>
<keyword evidence="11 14" id="KW-0408">Iron</keyword>
<keyword evidence="10 14" id="KW-0560">Oxidoreductase</keyword>
<dbReference type="InterPro" id="IPR050383">
    <property type="entry name" value="GlyoxalaseI/FosfomycinResist"/>
</dbReference>
<dbReference type="NCBIfam" id="TIGR03211">
    <property type="entry name" value="catechol_2_3"/>
    <property type="match status" value="1"/>
</dbReference>
<evidence type="ECO:0000256" key="1">
    <source>
        <dbReference type="ARBA" id="ARBA00000163"/>
    </source>
</evidence>
<dbReference type="AlphaFoldDB" id="A0A7C1XMJ5"/>
<dbReference type="PROSITE" id="PS00082">
    <property type="entry name" value="EXTRADIOL_DIOXYGENAS"/>
    <property type="match status" value="1"/>
</dbReference>
<keyword evidence="6" id="KW-0479">Metal-binding</keyword>
<dbReference type="PROSITE" id="PS51819">
    <property type="entry name" value="VOC"/>
    <property type="match status" value="2"/>
</dbReference>
<evidence type="ECO:0000256" key="9">
    <source>
        <dbReference type="ARBA" id="ARBA00022964"/>
    </source>
</evidence>
<dbReference type="CDD" id="cd09014">
    <property type="entry name" value="BphC-JF8_C_like"/>
    <property type="match status" value="1"/>
</dbReference>
<dbReference type="InterPro" id="IPR017624">
    <property type="entry name" value="Catechol_2-3_dOase"/>
</dbReference>
<dbReference type="InterPro" id="IPR000486">
    <property type="entry name" value="Xdiol_ring_cleave_dOase_1/2"/>
</dbReference>
<evidence type="ECO:0000256" key="7">
    <source>
        <dbReference type="ARBA" id="ARBA00022737"/>
    </source>
</evidence>
<dbReference type="InterPro" id="IPR004360">
    <property type="entry name" value="Glyas_Fos-R_dOase_dom"/>
</dbReference>
<dbReference type="PANTHER" id="PTHR21366:SF19">
    <property type="entry name" value="METAPYROCATECHASE"/>
    <property type="match status" value="1"/>
</dbReference>
<dbReference type="EC" id="1.13.11.2" evidence="4"/>
<evidence type="ECO:0000256" key="6">
    <source>
        <dbReference type="ARBA" id="ARBA00022723"/>
    </source>
</evidence>
<evidence type="ECO:0000256" key="5">
    <source>
        <dbReference type="ARBA" id="ARBA00022190"/>
    </source>
</evidence>
<dbReference type="GO" id="GO:0018577">
    <property type="term" value="F:catechol 2,3-dioxygenase activity"/>
    <property type="evidence" value="ECO:0007669"/>
    <property type="project" value="UniProtKB-EC"/>
</dbReference>
<keyword evidence="7" id="KW-0677">Repeat</keyword>
<name>A0A7C1XMJ5_THERO</name>
<comment type="cofactor">
    <cofactor evidence="2 14">
        <name>Fe(2+)</name>
        <dbReference type="ChEBI" id="CHEBI:29033"/>
    </cofactor>
</comment>